<evidence type="ECO:0000313" key="2">
    <source>
        <dbReference type="EMBL" id="MCW1921189.1"/>
    </source>
</evidence>
<protein>
    <recommendedName>
        <fullName evidence="4">GYF domain-containing protein</fullName>
    </recommendedName>
</protein>
<sequence>MSSPTSETLIEITFPDRSVSRYPLGRVKELLQAEKIGRGWPARIAGTGEWIDLDSLVSSEDARIRPADRPEVSTQAAPSHAISHAVGKVSPSPALASFPSFGADETVIASIGQHALVGFVKGEGIASTQVVLTARRIYVRGRSFTRTVSEQLRMIGDLTSICSLSLHNYSNWPKLVFGVLLFLTSVAAGTSGGGMTEQIVGGVTFFVGTWLIISFFITRRRYLRINMGGEPYDVSMEGVDDEQVLSFIDTSMAYLSHGVSADSTTAP</sequence>
<proteinExistence type="predicted"/>
<dbReference type="EMBL" id="JAPDDT010000001">
    <property type="protein sequence ID" value="MCW1921189.1"/>
    <property type="molecule type" value="Genomic_DNA"/>
</dbReference>
<keyword evidence="3" id="KW-1185">Reference proteome</keyword>
<reference evidence="2 3" key="1">
    <citation type="submission" date="2022-10" db="EMBL/GenBank/DDBJ databases">
        <title>Luteolibacter arcticus strain CCTCC AB 2014275, whole genome shotgun sequencing project.</title>
        <authorList>
            <person name="Zhao G."/>
            <person name="Shen L."/>
        </authorList>
    </citation>
    <scope>NUCLEOTIDE SEQUENCE [LARGE SCALE GENOMIC DNA]</scope>
    <source>
        <strain evidence="2 3">CCTCC AB 2014275</strain>
    </source>
</reference>
<accession>A0ABT3GDU7</accession>
<name>A0ABT3GDU7_9BACT</name>
<evidence type="ECO:0000313" key="3">
    <source>
        <dbReference type="Proteomes" id="UP001320876"/>
    </source>
</evidence>
<dbReference type="RefSeq" id="WP_264485298.1">
    <property type="nucleotide sequence ID" value="NZ_JAPDDT010000001.1"/>
</dbReference>
<dbReference type="Proteomes" id="UP001320876">
    <property type="component" value="Unassembled WGS sequence"/>
</dbReference>
<feature type="transmembrane region" description="Helical" evidence="1">
    <location>
        <begin position="175"/>
        <end position="193"/>
    </location>
</feature>
<evidence type="ECO:0008006" key="4">
    <source>
        <dbReference type="Google" id="ProtNLM"/>
    </source>
</evidence>
<gene>
    <name evidence="2" type="ORF">OKA05_01410</name>
</gene>
<keyword evidence="1" id="KW-0812">Transmembrane</keyword>
<keyword evidence="1" id="KW-0472">Membrane</keyword>
<comment type="caution">
    <text evidence="2">The sequence shown here is derived from an EMBL/GenBank/DDBJ whole genome shotgun (WGS) entry which is preliminary data.</text>
</comment>
<feature type="transmembrane region" description="Helical" evidence="1">
    <location>
        <begin position="199"/>
        <end position="217"/>
    </location>
</feature>
<keyword evidence="1" id="KW-1133">Transmembrane helix</keyword>
<organism evidence="2 3">
    <name type="scientific">Luteolibacter arcticus</name>
    <dbReference type="NCBI Taxonomy" id="1581411"/>
    <lineage>
        <taxon>Bacteria</taxon>
        <taxon>Pseudomonadati</taxon>
        <taxon>Verrucomicrobiota</taxon>
        <taxon>Verrucomicrobiia</taxon>
        <taxon>Verrucomicrobiales</taxon>
        <taxon>Verrucomicrobiaceae</taxon>
        <taxon>Luteolibacter</taxon>
    </lineage>
</organism>
<evidence type="ECO:0000256" key="1">
    <source>
        <dbReference type="SAM" id="Phobius"/>
    </source>
</evidence>